<dbReference type="SUPFAM" id="SSF50129">
    <property type="entry name" value="GroES-like"/>
    <property type="match status" value="1"/>
</dbReference>
<evidence type="ECO:0000259" key="2">
    <source>
        <dbReference type="SMART" id="SM00829"/>
    </source>
</evidence>
<dbReference type="Pfam" id="PF00107">
    <property type="entry name" value="ADH_zinc_N"/>
    <property type="match status" value="1"/>
</dbReference>
<dbReference type="InterPro" id="IPR011032">
    <property type="entry name" value="GroES-like_sf"/>
</dbReference>
<dbReference type="Proteomes" id="UP000624279">
    <property type="component" value="Unassembled WGS sequence"/>
</dbReference>
<dbReference type="InterPro" id="IPR013149">
    <property type="entry name" value="ADH-like_C"/>
</dbReference>
<keyword evidence="1" id="KW-0560">Oxidoreductase</keyword>
<accession>A0ABR6YFW4</accession>
<dbReference type="SMART" id="SM00829">
    <property type="entry name" value="PKS_ER"/>
    <property type="match status" value="1"/>
</dbReference>
<dbReference type="CDD" id="cd05288">
    <property type="entry name" value="PGDH"/>
    <property type="match status" value="1"/>
</dbReference>
<dbReference type="Pfam" id="PF16884">
    <property type="entry name" value="ADH_N_2"/>
    <property type="match status" value="1"/>
</dbReference>
<dbReference type="InterPro" id="IPR041694">
    <property type="entry name" value="ADH_N_2"/>
</dbReference>
<evidence type="ECO:0000313" key="3">
    <source>
        <dbReference type="EMBL" id="MBC3875469.1"/>
    </source>
</evidence>
<dbReference type="Gene3D" id="3.40.50.720">
    <property type="entry name" value="NAD(P)-binding Rossmann-like Domain"/>
    <property type="match status" value="1"/>
</dbReference>
<dbReference type="PANTHER" id="PTHR43205:SF7">
    <property type="entry name" value="PROSTAGLANDIN REDUCTASE 1"/>
    <property type="match status" value="1"/>
</dbReference>
<proteinExistence type="predicted"/>
<dbReference type="SUPFAM" id="SSF51735">
    <property type="entry name" value="NAD(P)-binding Rossmann-fold domains"/>
    <property type="match status" value="1"/>
</dbReference>
<evidence type="ECO:0000256" key="1">
    <source>
        <dbReference type="ARBA" id="ARBA00023002"/>
    </source>
</evidence>
<name>A0ABR6YFW4_9BURK</name>
<dbReference type="InterPro" id="IPR020843">
    <property type="entry name" value="ER"/>
</dbReference>
<keyword evidence="4" id="KW-1185">Reference proteome</keyword>
<dbReference type="InterPro" id="IPR036291">
    <property type="entry name" value="NAD(P)-bd_dom_sf"/>
</dbReference>
<organism evidence="3 4">
    <name type="scientific">Undibacterium flavidum</name>
    <dbReference type="NCBI Taxonomy" id="2762297"/>
    <lineage>
        <taxon>Bacteria</taxon>
        <taxon>Pseudomonadati</taxon>
        <taxon>Pseudomonadota</taxon>
        <taxon>Betaproteobacteria</taxon>
        <taxon>Burkholderiales</taxon>
        <taxon>Oxalobacteraceae</taxon>
        <taxon>Undibacterium</taxon>
    </lineage>
</organism>
<protein>
    <submittedName>
        <fullName evidence="3">NADP-dependent oxidoreductase</fullName>
    </submittedName>
</protein>
<reference evidence="3 4" key="1">
    <citation type="submission" date="2020-08" db="EMBL/GenBank/DDBJ databases">
        <title>Novel species isolated from subtropical streams in China.</title>
        <authorList>
            <person name="Lu H."/>
        </authorList>
    </citation>
    <scope>NUCLEOTIDE SEQUENCE [LARGE SCALE GENOMIC DNA]</scope>
    <source>
        <strain evidence="3 4">LX15W</strain>
    </source>
</reference>
<dbReference type="EMBL" id="JACOGA010000018">
    <property type="protein sequence ID" value="MBC3875469.1"/>
    <property type="molecule type" value="Genomic_DNA"/>
</dbReference>
<dbReference type="InterPro" id="IPR045010">
    <property type="entry name" value="MDR_fam"/>
</dbReference>
<dbReference type="Gene3D" id="3.90.180.10">
    <property type="entry name" value="Medium-chain alcohol dehydrogenases, catalytic domain"/>
    <property type="match status" value="1"/>
</dbReference>
<comment type="caution">
    <text evidence="3">The sequence shown here is derived from an EMBL/GenBank/DDBJ whole genome shotgun (WGS) entry which is preliminary data.</text>
</comment>
<dbReference type="RefSeq" id="WP_186943426.1">
    <property type="nucleotide sequence ID" value="NZ_JACOGA010000018.1"/>
</dbReference>
<dbReference type="PANTHER" id="PTHR43205">
    <property type="entry name" value="PROSTAGLANDIN REDUCTASE"/>
    <property type="match status" value="1"/>
</dbReference>
<feature type="domain" description="Enoyl reductase (ER)" evidence="2">
    <location>
        <begin position="19"/>
        <end position="333"/>
    </location>
</feature>
<gene>
    <name evidence="3" type="ORF">H8K55_17905</name>
</gene>
<evidence type="ECO:0000313" key="4">
    <source>
        <dbReference type="Proteomes" id="UP000624279"/>
    </source>
</evidence>
<sequence length="338" mass="35982">MSNQFQRIVLASRPSGEVTANNFRLETVPVPTIMDGQVLIRNHFLSLDPYMRVRMDDAKNYAAPQALNETMIGGTVGEIIASKNPQFQIGDKVIGMMGWAEIGVSDGTLLRKLDTTHIPLSAYLGAVGMPGMTAWYGFTQIMQAKEGETVVVSAASGAVGSVVGQLAKLRGCRAVGIAGGAEKCAYVVNELGFDACVDYKAANQAGNLAEQLAAATPNGIDAIFENVGGASFDACLLRVNPFGRIALCGMISGYDGGDMAIQNARMLLSMRVTLRGFIISEHLDFWPQGLKELGSLVAQGKLKFRESIAPNLATAPEAFIGLLKGKNLGKQLVRLIPE</sequence>